<dbReference type="PANTHER" id="PTHR38340">
    <property type="entry name" value="S-LAYER PROTEIN"/>
    <property type="match status" value="1"/>
</dbReference>
<keyword evidence="8" id="KW-1185">Reference proteome</keyword>
<dbReference type="SUPFAM" id="SSF51120">
    <property type="entry name" value="beta-Roll"/>
    <property type="match status" value="5"/>
</dbReference>
<feature type="domain" description="Haemolysin-type calcium binding-related" evidence="4">
    <location>
        <begin position="674"/>
        <end position="707"/>
    </location>
</feature>
<dbReference type="PRINTS" id="PR00313">
    <property type="entry name" value="CABNDNGRPT"/>
</dbReference>
<reference evidence="6" key="2">
    <citation type="submission" date="2019-07" db="EMBL/GenBank/DDBJ databases">
        <authorList>
            <person name="Whitman W."/>
            <person name="Huntemann M."/>
            <person name="Clum A."/>
            <person name="Pillay M."/>
            <person name="Palaniappan K."/>
            <person name="Varghese N."/>
            <person name="Mikhailova N."/>
            <person name="Stamatis D."/>
            <person name="Reddy T."/>
            <person name="Daum C."/>
            <person name="Shapiro N."/>
            <person name="Ivanova N."/>
            <person name="Kyrpides N."/>
            <person name="Woyke T."/>
        </authorList>
    </citation>
    <scope>NUCLEOTIDE SEQUENCE</scope>
    <source>
        <strain evidence="6">CGMCC 1.10685</strain>
    </source>
</reference>
<dbReference type="Pfam" id="PF00353">
    <property type="entry name" value="HemolysinCabind"/>
    <property type="match status" value="8"/>
</dbReference>
<dbReference type="RefSeq" id="WP_145875295.1">
    <property type="nucleotide sequence ID" value="NZ_CP046904.1"/>
</dbReference>
<dbReference type="InterPro" id="IPR011049">
    <property type="entry name" value="Serralysin-like_metalloprot_C"/>
</dbReference>
<name>A0A562PSX8_9BURK</name>
<feature type="domain" description="Haemolysin-type calcium binding-related" evidence="4">
    <location>
        <begin position="281"/>
        <end position="317"/>
    </location>
</feature>
<evidence type="ECO:0000256" key="1">
    <source>
        <dbReference type="ARBA" id="ARBA00004613"/>
    </source>
</evidence>
<dbReference type="PROSITE" id="PS00330">
    <property type="entry name" value="HEMOLYSIN_CALCIUM"/>
    <property type="match status" value="7"/>
</dbReference>
<dbReference type="GO" id="GO:0005576">
    <property type="term" value="C:extracellular region"/>
    <property type="evidence" value="ECO:0007669"/>
    <property type="project" value="UniProtKB-SubCell"/>
</dbReference>
<evidence type="ECO:0000256" key="3">
    <source>
        <dbReference type="ARBA" id="ARBA00022837"/>
    </source>
</evidence>
<evidence type="ECO:0000259" key="4">
    <source>
        <dbReference type="Pfam" id="PF06594"/>
    </source>
</evidence>
<accession>A0A562PSX8</accession>
<dbReference type="EMBL" id="CP046904">
    <property type="protein sequence ID" value="QGZ39229.1"/>
    <property type="molecule type" value="Genomic_DNA"/>
</dbReference>
<dbReference type="GO" id="GO:0005509">
    <property type="term" value="F:calcium ion binding"/>
    <property type="evidence" value="ECO:0007669"/>
    <property type="project" value="InterPro"/>
</dbReference>
<keyword evidence="3" id="KW-0106">Calcium</keyword>
<dbReference type="Proteomes" id="UP000315112">
    <property type="component" value="Unassembled WGS sequence"/>
</dbReference>
<dbReference type="InterPro" id="IPR010566">
    <property type="entry name" value="Haemolys_ca-bd"/>
</dbReference>
<dbReference type="AlphaFoldDB" id="A0A562PSX8"/>
<dbReference type="InterPro" id="IPR050557">
    <property type="entry name" value="RTX_toxin/Mannuronan_C5-epim"/>
</dbReference>
<dbReference type="Gene3D" id="2.150.10.10">
    <property type="entry name" value="Serralysin-like metalloprotease, C-terminal"/>
    <property type="match status" value="5"/>
</dbReference>
<gene>
    <name evidence="5" type="ORF">GO485_09350</name>
    <name evidence="6" type="ORF">IP92_02533</name>
</gene>
<reference evidence="5 8" key="3">
    <citation type="submission" date="2019-12" db="EMBL/GenBank/DDBJ databases">
        <title>Draft Genome Sequences of Six Type Strains of the Genus Massilia.</title>
        <authorList>
            <person name="Miess H."/>
            <person name="Frediansyah A."/>
            <person name="Goeker M."/>
            <person name="Gross H."/>
        </authorList>
    </citation>
    <scope>NUCLEOTIDE SEQUENCE [LARGE SCALE GENOMIC DNA]</scope>
    <source>
        <strain evidence="5 8">DSM 26639</strain>
    </source>
</reference>
<sequence length="741" mass="76404">MANARTTLAASSQFAALATGVPTEGNDVLSTSDTIDGLGGNDYLTGTTGAQLLIGGSGNDTLEGLLGPDTLVGGNGDDLYLLGPNSGKDIIDNFDTDPNKNDIVYLKGVDASKLTLFQRLGNDLIVKWGTDQSFTLKDAYLGAEHQITALRMYKFLSTSEEVYIPMQALFENYGISLTDADDVLGPSDLSEHISAGAGNDLIDMGSGNDALSGGTGNDTLTGGTGNDILSGDAGNDVLVFRKGDGSDTISATDTTAGHVDMIRFEDVASDGLTAVTYRGGDLILRYGDADEITIKQQFGYANSVITHLQFSDGQTLSMADLYTRYPIHLSDADDKASFTYNMAETVLSGAGNDTVLTFGGDDAVYGEAGNDGLTGGAGNDSLYGGIGNDTLMGENGDDWLDGGAGDDSIVAGLGNDTVVFRSGDGQDILNCADNTAGRVKTLVFEDIAASSLSSLQRVGSNLIVNYTAADKVTISGFFGVNGVFDTVHFADATWSTQDILHNYVIALTTANDNMTFSAFDEIAMGGAGNDSLSGNGGADRLYGEIGNDTLNGGAGADELIGGVGLDSLLGGAGDDQLSGESDSDYLFGEAGNDLLLGGDGNDSVNGGADNDTMYGGAGNDTLAGTAGDDVYVLQLGSGVDTINAIDPTAGRFESLVFEDIQFNQVRSMTKVANNLVIAYGTSDQVTVMSHFAGPSYAINAIQFSDGINHTVDELMAAFSGARIAASATEVVVVGSQLDFAM</sequence>
<reference evidence="6 7" key="1">
    <citation type="journal article" date="2015" name="Stand. Genomic Sci.">
        <title>Genomic Encyclopedia of Bacterial and Archaeal Type Strains, Phase III: the genomes of soil and plant-associated and newly described type strains.</title>
        <authorList>
            <person name="Whitman W.B."/>
            <person name="Woyke T."/>
            <person name="Klenk H.P."/>
            <person name="Zhou Y."/>
            <person name="Lilburn T.G."/>
            <person name="Beck B.J."/>
            <person name="De Vos P."/>
            <person name="Vandamme P."/>
            <person name="Eisen J.A."/>
            <person name="Garrity G."/>
            <person name="Hugenholtz P."/>
            <person name="Kyrpides N.C."/>
        </authorList>
    </citation>
    <scope>NUCLEOTIDE SEQUENCE [LARGE SCALE GENOMIC DNA]</scope>
    <source>
        <strain evidence="6 7">CGMCC 1.10685</strain>
    </source>
</reference>
<keyword evidence="2" id="KW-0964">Secreted</keyword>
<dbReference type="OrthoDB" id="8607307at2"/>
<dbReference type="EMBL" id="VLKW01000004">
    <property type="protein sequence ID" value="TWI47473.1"/>
    <property type="molecule type" value="Genomic_DNA"/>
</dbReference>
<dbReference type="InterPro" id="IPR001343">
    <property type="entry name" value="Hemolysn_Ca-bd"/>
</dbReference>
<evidence type="ECO:0000313" key="7">
    <source>
        <dbReference type="Proteomes" id="UP000315112"/>
    </source>
</evidence>
<organism evidence="6 7">
    <name type="scientific">Pseudoduganella flava</name>
    <dbReference type="NCBI Taxonomy" id="871742"/>
    <lineage>
        <taxon>Bacteria</taxon>
        <taxon>Pseudomonadati</taxon>
        <taxon>Pseudomonadota</taxon>
        <taxon>Betaproteobacteria</taxon>
        <taxon>Burkholderiales</taxon>
        <taxon>Oxalobacteraceae</taxon>
        <taxon>Telluria group</taxon>
        <taxon>Pseudoduganella</taxon>
    </lineage>
</organism>
<evidence type="ECO:0000313" key="8">
    <source>
        <dbReference type="Proteomes" id="UP000437862"/>
    </source>
</evidence>
<dbReference type="Pfam" id="PF06594">
    <property type="entry name" value="HCBP_related"/>
    <property type="match status" value="2"/>
</dbReference>
<proteinExistence type="predicted"/>
<evidence type="ECO:0000313" key="5">
    <source>
        <dbReference type="EMBL" id="QGZ39229.1"/>
    </source>
</evidence>
<evidence type="ECO:0000313" key="6">
    <source>
        <dbReference type="EMBL" id="TWI47473.1"/>
    </source>
</evidence>
<dbReference type="InterPro" id="IPR018511">
    <property type="entry name" value="Hemolysin-typ_Ca-bd_CS"/>
</dbReference>
<evidence type="ECO:0000256" key="2">
    <source>
        <dbReference type="ARBA" id="ARBA00022525"/>
    </source>
</evidence>
<dbReference type="PANTHER" id="PTHR38340:SF1">
    <property type="entry name" value="S-LAYER PROTEIN"/>
    <property type="match status" value="1"/>
</dbReference>
<protein>
    <submittedName>
        <fullName evidence="6">Hemolysin type calcium-binding protein</fullName>
    </submittedName>
</protein>
<comment type="subcellular location">
    <subcellularLocation>
        <location evidence="1">Secreted</location>
    </subcellularLocation>
</comment>
<dbReference type="Proteomes" id="UP000437862">
    <property type="component" value="Chromosome"/>
</dbReference>